<organism evidence="2 3">
    <name type="scientific">Bacillus carboniphilus</name>
    <dbReference type="NCBI Taxonomy" id="86663"/>
    <lineage>
        <taxon>Bacteria</taxon>
        <taxon>Bacillati</taxon>
        <taxon>Bacillota</taxon>
        <taxon>Bacilli</taxon>
        <taxon>Bacillales</taxon>
        <taxon>Bacillaceae</taxon>
        <taxon>Bacillus</taxon>
    </lineage>
</organism>
<sequence length="137" mass="15368">MSESVTKGINTVYLPVSDPHKSALWYEKNLGLRILRPVGEGATQAQIGFPNGQALFLIKTKSKGNANFIEFDGHEQCPVTFEVSNIEHLYSTLSEQGAEMEELEDNEDCGKNFYLYDPDGNKLDIWSGWPIKITINN</sequence>
<dbReference type="CDD" id="cd06587">
    <property type="entry name" value="VOC"/>
    <property type="match status" value="1"/>
</dbReference>
<dbReference type="Pfam" id="PF00903">
    <property type="entry name" value="Glyoxalase"/>
    <property type="match status" value="1"/>
</dbReference>
<protein>
    <recommendedName>
        <fullName evidence="1">VOC domain-containing protein</fullName>
    </recommendedName>
</protein>
<dbReference type="Gene3D" id="3.10.180.10">
    <property type="entry name" value="2,3-Dihydroxybiphenyl 1,2-Dioxygenase, domain 1"/>
    <property type="match status" value="1"/>
</dbReference>
<evidence type="ECO:0000313" key="2">
    <source>
        <dbReference type="EMBL" id="GAA0332937.1"/>
    </source>
</evidence>
<dbReference type="SUPFAM" id="SSF54593">
    <property type="entry name" value="Glyoxalase/Bleomycin resistance protein/Dihydroxybiphenyl dioxygenase"/>
    <property type="match status" value="1"/>
</dbReference>
<name>A0ABN0WCV7_9BACI</name>
<reference evidence="2 3" key="1">
    <citation type="journal article" date="2019" name="Int. J. Syst. Evol. Microbiol.">
        <title>The Global Catalogue of Microorganisms (GCM) 10K type strain sequencing project: providing services to taxonomists for standard genome sequencing and annotation.</title>
        <authorList>
            <consortium name="The Broad Institute Genomics Platform"/>
            <consortium name="The Broad Institute Genome Sequencing Center for Infectious Disease"/>
            <person name="Wu L."/>
            <person name="Ma J."/>
        </authorList>
    </citation>
    <scope>NUCLEOTIDE SEQUENCE [LARGE SCALE GENOMIC DNA]</scope>
    <source>
        <strain evidence="2 3">JCM 9731</strain>
    </source>
</reference>
<gene>
    <name evidence="2" type="ORF">GCM10008967_24560</name>
</gene>
<dbReference type="EMBL" id="BAAADJ010000023">
    <property type="protein sequence ID" value="GAA0332937.1"/>
    <property type="molecule type" value="Genomic_DNA"/>
</dbReference>
<accession>A0ABN0WCV7</accession>
<proteinExistence type="predicted"/>
<dbReference type="Proteomes" id="UP001500782">
    <property type="component" value="Unassembled WGS sequence"/>
</dbReference>
<dbReference type="InterPro" id="IPR004360">
    <property type="entry name" value="Glyas_Fos-R_dOase_dom"/>
</dbReference>
<evidence type="ECO:0000259" key="1">
    <source>
        <dbReference type="PROSITE" id="PS51819"/>
    </source>
</evidence>
<dbReference type="RefSeq" id="WP_343799462.1">
    <property type="nucleotide sequence ID" value="NZ_BAAADJ010000023.1"/>
</dbReference>
<dbReference type="InterPro" id="IPR037523">
    <property type="entry name" value="VOC_core"/>
</dbReference>
<evidence type="ECO:0000313" key="3">
    <source>
        <dbReference type="Proteomes" id="UP001500782"/>
    </source>
</evidence>
<comment type="caution">
    <text evidence="2">The sequence shown here is derived from an EMBL/GenBank/DDBJ whole genome shotgun (WGS) entry which is preliminary data.</text>
</comment>
<dbReference type="PROSITE" id="PS51819">
    <property type="entry name" value="VOC"/>
    <property type="match status" value="1"/>
</dbReference>
<dbReference type="InterPro" id="IPR029068">
    <property type="entry name" value="Glyas_Bleomycin-R_OHBP_Dase"/>
</dbReference>
<keyword evidence="3" id="KW-1185">Reference proteome</keyword>
<feature type="domain" description="VOC" evidence="1">
    <location>
        <begin position="8"/>
        <end position="128"/>
    </location>
</feature>